<sequence length="1963" mass="212849">MDQSTVDDDEFSDCSGDSSSSQMSTSSDSSASVKESARKQFESTKITTEIINLPKELCEDKNVFNEFFSLETWHSLSDPIRKHLGMFLPAFTDNVEFEKRSTIESLFSNRITRFGSCPLERLQRMLEDGNCRPEISTLNKSIAKAERREQRFQECERLTDLARKVSISRERTLRAVCHGARLKGLSGRQCVYPSKSPLFSSANALRAKKRYLQEVSSIAEQLNLPDILSDDEKCPDGTMNYIPRKQRRLFGTVQGGAASPGADVRIVNTLGFKDEQTTTGYLVGPNGKVSISDNHYRDLLVHHKRRKITEPDHPELDCQEIKLKDVVSRTQASSGYRRIMPLPKVNVAEDIPMPEEKLKSQLNVSIPSAYPESCSSSDIKTPILTPLPQDTVKSAERIPLDVANSDESLSLNNTADSSRAASETEVYIKTIRLDSEKENDENSMDAGLTATQETEDNNIAVQPVIVAADDMDGNKEVSFESSNTFQPISDTPVQEKIECVADDPIGRSTPHPENISITEEENSQTTLMKSSLSKLNEDAVDHAVEQTNALLQPVLPSVEKTSYEKSMPELMQGTHKCFLSLVRDMFCSTPDHRLTIDELKLKLNVWLKTPIAALNDWYLQADDKWDDMLHSAILFLSGEFSDQPDDFVPYIEHKIQLNIYQWIGASRDSDYRLVDLCQYWLRRRHEMGVRILSKPMKTTNTKQKHASPNSSTTVEDDDGSSERTISPPPPRYPTDWSVRKATEEEVQSFREQERRRYENPHMAFTYKQHSYNSVVGPVKGIYTQVPGISKARGHNMLVAERPNFVTILTLVRDATARLPNGEGTRADICELLKSSQYISPTATDQVLQTIVSGALDRMHTEHDPCVKYDTKRKIWIYLHRNRTEEEFERLHHQYQGVAKHKKPVYRKSKSKESLGTTPKKAISEPLIKSNSQSSMENDSVQSEPTPDVGNISTPSESPVSLSTTSILIKPNVTTVVANDKATAGSSLSSLISPQKVGIPTSTVEPNPPVVPQPEPTEDCFIKIQATGNISPKITVCTSAPAMSQTKEAVPIRVTTPCKIQAVHLTNTQPQIITRPVKSILSTDKLDAPVAKSILTKKIITTTAVPNNKPLIISAATAAPSTSTTICNIPGTIPVQVSMAAGDGDRGGVAHSFIVPVSLAAGVGSGGTESGPTPRARLIPATATTSQMVSITKPPNRVQNVSPSATPATVATVKAATSLLQPKNPMSLLTQIPPNATTKTVVQQSEPFVITANRPQKVTCVSASGSNVLPNPSSLLIKTDSGIPTSGVEIINTITMPKGQQSVLTPAQQKQILQNLLAQQNKQVFTSKSVILGQSVSSVASPANVTTSAQSIQQIKGARQLQKIPALTLSSSSTRVTPTVFQTIGSSVGNPHVIQIKSAGNVISSTGGAKIRPIVATVKEQAQIKQLQQQSLIAKSINLPLKHDGQEINVVKQSPNMNVLADVSKASPSLLQTGVPGSAVTQIIKSSTPIVHASPNVIRTVNVSPGTPHVMAKVVKNVGDNQILSLDSILPRQQQITDAAIRLADPKTMKTQLIHLSSTGPSGSPIAQYAVLPQNRNIISVAQSSGPCTTPTIITTTANRIVDPKTTHMLATSHSAVTSVSHTPVTSVALRNGPEAGNHLMQPVQATQAQLQQQNVPQVVTKITGAPKMLSAKVRNGTSFINSSSINFATIGGNPLIIASKPAIRSETIQHNGANTVFANVQTTPVSSEPANIVYGRQAVKVQGNIVSQGHVNIVNAQQGSNTSTQKLLLSNQLVKVRTVPRQPHQMQISFAQQPGVSTGLGTNTGISVVKAPTMATEQPEKPTISSVLQKPTVVATPMKATQKVGIRLNQPTQRVVLATQGGQLVTQQIIVPQGFQGGAFNIKRLKVIPVNNQQKAGSILRPQVIATQNKPAVSTISTATTLGVSDNAIDGNSKLYHVYNAGVSSSSNPSDPNVEINLDPNPK</sequence>
<dbReference type="InterPro" id="IPR044867">
    <property type="entry name" value="DEUBAD_dom"/>
</dbReference>
<dbReference type="RefSeq" id="XP_062707919.1">
    <property type="nucleotide sequence ID" value="XM_062851935.1"/>
</dbReference>
<evidence type="ECO:0000256" key="2">
    <source>
        <dbReference type="ARBA" id="ARBA00023242"/>
    </source>
</evidence>
<comment type="subcellular location">
    <subcellularLocation>
        <location evidence="1">Nucleus</location>
    </subcellularLocation>
</comment>
<feature type="compositionally biased region" description="Acidic residues" evidence="3">
    <location>
        <begin position="1"/>
        <end position="12"/>
    </location>
</feature>
<dbReference type="InterPro" id="IPR025220">
    <property type="entry name" value="NFRKB_WH_1"/>
</dbReference>
<dbReference type="InterPro" id="IPR038106">
    <property type="entry name" value="NFRKB_winged_sf"/>
</dbReference>
<feature type="compositionally biased region" description="Polar residues" evidence="3">
    <location>
        <begin position="928"/>
        <end position="962"/>
    </location>
</feature>
<evidence type="ECO:0000313" key="5">
    <source>
        <dbReference type="EnsemblMetazoa" id="AALFPA23_022494.P33399"/>
    </source>
</evidence>
<dbReference type="PANTHER" id="PTHR13052">
    <property type="entry name" value="NFRKB-RELATED"/>
    <property type="match status" value="1"/>
</dbReference>
<dbReference type="RefSeq" id="XP_062707920.1">
    <property type="nucleotide sequence ID" value="XM_062851936.1"/>
</dbReference>
<reference evidence="6" key="1">
    <citation type="journal article" date="2015" name="Proc. Natl. Acad. Sci. U.S.A.">
        <title>Genome sequence of the Asian Tiger mosquito, Aedes albopictus, reveals insights into its biology, genetics, and evolution.</title>
        <authorList>
            <person name="Chen X.G."/>
            <person name="Jiang X."/>
            <person name="Gu J."/>
            <person name="Xu M."/>
            <person name="Wu Y."/>
            <person name="Deng Y."/>
            <person name="Zhang C."/>
            <person name="Bonizzoni M."/>
            <person name="Dermauw W."/>
            <person name="Vontas J."/>
            <person name="Armbruster P."/>
            <person name="Huang X."/>
            <person name="Yang Y."/>
            <person name="Zhang H."/>
            <person name="He W."/>
            <person name="Peng H."/>
            <person name="Liu Y."/>
            <person name="Wu K."/>
            <person name="Chen J."/>
            <person name="Lirakis M."/>
            <person name="Topalis P."/>
            <person name="Van Leeuwen T."/>
            <person name="Hall A.B."/>
            <person name="Jiang X."/>
            <person name="Thorpe C."/>
            <person name="Mueller R.L."/>
            <person name="Sun C."/>
            <person name="Waterhouse R.M."/>
            <person name="Yan G."/>
            <person name="Tu Z.J."/>
            <person name="Fang X."/>
            <person name="James A.A."/>
        </authorList>
    </citation>
    <scope>NUCLEOTIDE SEQUENCE [LARGE SCALE GENOMIC DNA]</scope>
    <source>
        <strain evidence="6">Foshan</strain>
    </source>
</reference>
<dbReference type="Gene3D" id="1.10.10.2430">
    <property type="entry name" value="NFRKB winged helix-like domain"/>
    <property type="match status" value="1"/>
</dbReference>
<dbReference type="InterPro" id="IPR057748">
    <property type="entry name" value="NFRKB_WH_2"/>
</dbReference>
<name>A0ABM1ZXD7_AEDAL</name>
<feature type="domain" description="DEUBAD" evidence="4">
    <location>
        <begin position="54"/>
        <end position="171"/>
    </location>
</feature>
<feature type="compositionally biased region" description="Low complexity" evidence="3">
    <location>
        <begin position="13"/>
        <end position="32"/>
    </location>
</feature>
<feature type="compositionally biased region" description="Low complexity" evidence="3">
    <location>
        <begin position="1943"/>
        <end position="1954"/>
    </location>
</feature>
<dbReference type="CDD" id="cd21865">
    <property type="entry name" value="DEUBAD_NFRKB"/>
    <property type="match status" value="1"/>
</dbReference>
<feature type="region of interest" description="Disordered" evidence="3">
    <location>
        <begin position="692"/>
        <end position="736"/>
    </location>
</feature>
<evidence type="ECO:0000256" key="3">
    <source>
        <dbReference type="SAM" id="MobiDB-lite"/>
    </source>
</evidence>
<protein>
    <recommendedName>
        <fullName evidence="4">DEUBAD domain-containing protein</fullName>
    </recommendedName>
</protein>
<dbReference type="Pfam" id="PF14465">
    <property type="entry name" value="WHD_1st_NFRKB"/>
    <property type="match status" value="1"/>
</dbReference>
<feature type="compositionally biased region" description="Basic residues" evidence="3">
    <location>
        <begin position="898"/>
        <end position="909"/>
    </location>
</feature>
<dbReference type="PANTHER" id="PTHR13052:SF3">
    <property type="entry name" value="NUCLEAR FACTOR RELATED TO KAPPA-B-BINDING PROTEIN"/>
    <property type="match status" value="1"/>
</dbReference>
<dbReference type="PROSITE" id="PS51916">
    <property type="entry name" value="DEUBAD"/>
    <property type="match status" value="1"/>
</dbReference>
<proteinExistence type="predicted"/>
<dbReference type="EnsemblMetazoa" id="AALFPA23_022494.R33400">
    <property type="protein sequence ID" value="AALFPA23_022494.P33400"/>
    <property type="gene ID" value="AALFPA23_022494"/>
</dbReference>
<keyword evidence="2" id="KW-0539">Nucleus</keyword>
<dbReference type="Pfam" id="PF25793">
    <property type="entry name" value="WHD_2nd_NFRKB"/>
    <property type="match status" value="1"/>
</dbReference>
<evidence type="ECO:0000256" key="1">
    <source>
        <dbReference type="ARBA" id="ARBA00004123"/>
    </source>
</evidence>
<feature type="region of interest" description="Disordered" evidence="3">
    <location>
        <begin position="894"/>
        <end position="962"/>
    </location>
</feature>
<evidence type="ECO:0000259" key="4">
    <source>
        <dbReference type="PROSITE" id="PS51916"/>
    </source>
</evidence>
<dbReference type="EnsemblMetazoa" id="AALFPA23_022494.R33399">
    <property type="protein sequence ID" value="AALFPA23_022494.P33399"/>
    <property type="gene ID" value="AALFPA23_022494"/>
</dbReference>
<accession>A0ABM1ZXD7</accession>
<dbReference type="InterPro" id="IPR024867">
    <property type="entry name" value="NFRKB"/>
</dbReference>
<reference evidence="5" key="2">
    <citation type="submission" date="2025-05" db="UniProtKB">
        <authorList>
            <consortium name="EnsemblMetazoa"/>
        </authorList>
    </citation>
    <scope>IDENTIFICATION</scope>
    <source>
        <strain evidence="5">Foshan</strain>
    </source>
</reference>
<feature type="region of interest" description="Disordered" evidence="3">
    <location>
        <begin position="1943"/>
        <end position="1963"/>
    </location>
</feature>
<organism evidence="5 6">
    <name type="scientific">Aedes albopictus</name>
    <name type="common">Asian tiger mosquito</name>
    <name type="synonym">Stegomyia albopicta</name>
    <dbReference type="NCBI Taxonomy" id="7160"/>
    <lineage>
        <taxon>Eukaryota</taxon>
        <taxon>Metazoa</taxon>
        <taxon>Ecdysozoa</taxon>
        <taxon>Arthropoda</taxon>
        <taxon>Hexapoda</taxon>
        <taxon>Insecta</taxon>
        <taxon>Pterygota</taxon>
        <taxon>Neoptera</taxon>
        <taxon>Endopterygota</taxon>
        <taxon>Diptera</taxon>
        <taxon>Nematocera</taxon>
        <taxon>Culicoidea</taxon>
        <taxon>Culicidae</taxon>
        <taxon>Culicinae</taxon>
        <taxon>Aedini</taxon>
        <taxon>Aedes</taxon>
        <taxon>Stegomyia</taxon>
    </lineage>
</organism>
<feature type="region of interest" description="Disordered" evidence="3">
    <location>
        <begin position="1"/>
        <end position="38"/>
    </location>
</feature>
<keyword evidence="6" id="KW-1185">Reference proteome</keyword>
<evidence type="ECO:0000313" key="6">
    <source>
        <dbReference type="Proteomes" id="UP000069940"/>
    </source>
</evidence>
<dbReference type="GeneID" id="134288144"/>
<feature type="compositionally biased region" description="Polar residues" evidence="3">
    <location>
        <begin position="696"/>
        <end position="713"/>
    </location>
</feature>
<dbReference type="Proteomes" id="UP000069940">
    <property type="component" value="Unassembled WGS sequence"/>
</dbReference>